<accession>A0ABQ3YBC3</accession>
<reference evidence="2 3" key="1">
    <citation type="submission" date="2021-01" db="EMBL/GenBank/DDBJ databases">
        <title>Whole genome shotgun sequence of Actinoplanes deccanensis NBRC 13994.</title>
        <authorList>
            <person name="Komaki H."/>
            <person name="Tamura T."/>
        </authorList>
    </citation>
    <scope>NUCLEOTIDE SEQUENCE [LARGE SCALE GENOMIC DNA]</scope>
    <source>
        <strain evidence="2 3">NBRC 13994</strain>
    </source>
</reference>
<gene>
    <name evidence="2" type="ORF">Ade02nite_59400</name>
</gene>
<dbReference type="Pfam" id="PF13313">
    <property type="entry name" value="DUF4082"/>
    <property type="match status" value="1"/>
</dbReference>
<dbReference type="InterPro" id="IPR025141">
    <property type="entry name" value="DUF4082"/>
</dbReference>
<protein>
    <recommendedName>
        <fullName evidence="1">DUF4082 domain-containing protein</fullName>
    </recommendedName>
</protein>
<feature type="domain" description="DUF4082" evidence="1">
    <location>
        <begin position="64"/>
        <end position="197"/>
    </location>
</feature>
<proteinExistence type="predicted"/>
<organism evidence="2 3">
    <name type="scientific">Paractinoplanes deccanensis</name>
    <dbReference type="NCBI Taxonomy" id="113561"/>
    <lineage>
        <taxon>Bacteria</taxon>
        <taxon>Bacillati</taxon>
        <taxon>Actinomycetota</taxon>
        <taxon>Actinomycetes</taxon>
        <taxon>Micromonosporales</taxon>
        <taxon>Micromonosporaceae</taxon>
        <taxon>Paractinoplanes</taxon>
    </lineage>
</organism>
<comment type="caution">
    <text evidence="2">The sequence shown here is derived from an EMBL/GenBank/DDBJ whole genome shotgun (WGS) entry which is preliminary data.</text>
</comment>
<keyword evidence="3" id="KW-1185">Reference proteome</keyword>
<dbReference type="RefSeq" id="WP_203771132.1">
    <property type="nucleotide sequence ID" value="NZ_BAAABO010000002.1"/>
</dbReference>
<evidence type="ECO:0000259" key="1">
    <source>
        <dbReference type="Pfam" id="PF13313"/>
    </source>
</evidence>
<dbReference type="EMBL" id="BOMI01000117">
    <property type="protein sequence ID" value="GID77299.1"/>
    <property type="molecule type" value="Genomic_DNA"/>
</dbReference>
<evidence type="ECO:0000313" key="3">
    <source>
        <dbReference type="Proteomes" id="UP000609879"/>
    </source>
</evidence>
<evidence type="ECO:0000313" key="2">
    <source>
        <dbReference type="EMBL" id="GID77299.1"/>
    </source>
</evidence>
<name>A0ABQ3YBC3_9ACTN</name>
<sequence>MSTRKTKRWRLIGAVVAAVVVPAAATTLVALQLAERDPAARNTAGGVPGQRFSFSFFGTRDVSQVGTDPDDRPVEVGLRFTSRVDGSVDAIRFLRADGDTLAHPVTLWTGAGKKLAGAVSPENASPGWQSVPLPAPVPVEAGQEYVVSYQTKRYKASTDFFEEPAYAGPLSTVGSGVYAYGGGSFPNKPSKSGNYWVDVVFSSPSAPVLADGMTAGPAQARVPWEGGPGYYKRFTAAASGGWSDPSFFPIAVWYEGTYAQPEIDLDKAAGLNTYMELTEGSNLPLIRENGMHAMISGELPGYGAESAGWLLPDEVDMWGGTGKGTWTGKYPGQGEICAPKSDGCGHDILRTMDAKLPSGDGRMRHANFGKGVVFWQSDTDAAAFVNEYTDVTSADLYWYTDPNICGSASEGPRLGVKPDQCRRAANYGLTMDRMRELDAADGRRQPIYAFVEVGHPAKEDAAPTITGDQVAGAVMNSLIHEARGVIYFNHSFGGSCESQHVLRDCGKDTTRPKVTETNTRIRELAPVLNTQSYQWVFNPDLDTMLKEHDNQMYVFAMPGRTGGTGAQGLTLPATSATTAEVLFENRSVPIINGVITDRFAEEYSYHVYRIAK</sequence>
<dbReference type="Proteomes" id="UP000609879">
    <property type="component" value="Unassembled WGS sequence"/>
</dbReference>